<protein>
    <submittedName>
        <fullName evidence="1">Uncharacterized protein</fullName>
    </submittedName>
</protein>
<evidence type="ECO:0000313" key="1">
    <source>
        <dbReference type="EMBL" id="GMH19303.1"/>
    </source>
</evidence>
<accession>A0AAD3XVV7</accession>
<sequence length="116" mass="13085">MEEVVTKAEEPGEPLLWKKRIMPFPTFGPLDSARIEAMERDLIEGVMAGKGSHCPWEGISNLANAIPLPFKEVVPCCFSPLKVEVVDLFDPVEVQHEPRTFLTRLMNEDLVKSFAF</sequence>
<keyword evidence="2" id="KW-1185">Reference proteome</keyword>
<comment type="caution">
    <text evidence="1">The sequence shown here is derived from an EMBL/GenBank/DDBJ whole genome shotgun (WGS) entry which is preliminary data.</text>
</comment>
<dbReference type="AlphaFoldDB" id="A0AAD3XVV7"/>
<name>A0AAD3XVV7_NEPGR</name>
<reference evidence="1" key="1">
    <citation type="submission" date="2023-05" db="EMBL/GenBank/DDBJ databases">
        <title>Nepenthes gracilis genome sequencing.</title>
        <authorList>
            <person name="Fukushima K."/>
        </authorList>
    </citation>
    <scope>NUCLEOTIDE SEQUENCE</scope>
    <source>
        <strain evidence="1">SING2019-196</strain>
    </source>
</reference>
<gene>
    <name evidence="1" type="ORF">Nepgr_021144</name>
</gene>
<evidence type="ECO:0000313" key="2">
    <source>
        <dbReference type="Proteomes" id="UP001279734"/>
    </source>
</evidence>
<dbReference type="EMBL" id="BSYO01000020">
    <property type="protein sequence ID" value="GMH19303.1"/>
    <property type="molecule type" value="Genomic_DNA"/>
</dbReference>
<organism evidence="1 2">
    <name type="scientific">Nepenthes gracilis</name>
    <name type="common">Slender pitcher plant</name>
    <dbReference type="NCBI Taxonomy" id="150966"/>
    <lineage>
        <taxon>Eukaryota</taxon>
        <taxon>Viridiplantae</taxon>
        <taxon>Streptophyta</taxon>
        <taxon>Embryophyta</taxon>
        <taxon>Tracheophyta</taxon>
        <taxon>Spermatophyta</taxon>
        <taxon>Magnoliopsida</taxon>
        <taxon>eudicotyledons</taxon>
        <taxon>Gunneridae</taxon>
        <taxon>Pentapetalae</taxon>
        <taxon>Caryophyllales</taxon>
        <taxon>Nepenthaceae</taxon>
        <taxon>Nepenthes</taxon>
    </lineage>
</organism>
<dbReference type="Proteomes" id="UP001279734">
    <property type="component" value="Unassembled WGS sequence"/>
</dbReference>
<proteinExistence type="predicted"/>